<keyword evidence="3" id="KW-1185">Reference proteome</keyword>
<name>L9ZSR6_NATA2</name>
<reference evidence="2 3" key="1">
    <citation type="journal article" date="2014" name="PLoS Genet.">
        <title>Phylogenetically driven sequencing of extremely halophilic archaea reveals strategies for static and dynamic osmo-response.</title>
        <authorList>
            <person name="Becker E.A."/>
            <person name="Seitzer P.M."/>
            <person name="Tritt A."/>
            <person name="Larsen D."/>
            <person name="Krusor M."/>
            <person name="Yao A.I."/>
            <person name="Wu D."/>
            <person name="Madern D."/>
            <person name="Eisen J.A."/>
            <person name="Darling A.E."/>
            <person name="Facciotti M.T."/>
        </authorList>
    </citation>
    <scope>NUCLEOTIDE SEQUENCE [LARGE SCALE GENOMIC DNA]</scope>
    <source>
        <strain evidence="2 3">JCM 12890</strain>
    </source>
</reference>
<dbReference type="Proteomes" id="UP000011511">
    <property type="component" value="Unassembled WGS sequence"/>
</dbReference>
<evidence type="ECO:0000313" key="2">
    <source>
        <dbReference type="EMBL" id="ELY88577.1"/>
    </source>
</evidence>
<feature type="region of interest" description="Disordered" evidence="1">
    <location>
        <begin position="1"/>
        <end position="22"/>
    </location>
</feature>
<dbReference type="eggNOG" id="arCOG09253">
    <property type="taxonomic scope" value="Archaea"/>
</dbReference>
<evidence type="ECO:0000256" key="1">
    <source>
        <dbReference type="SAM" id="MobiDB-lite"/>
    </source>
</evidence>
<dbReference type="RefSeq" id="WP_007108636.1">
    <property type="nucleotide sequence ID" value="NZ_AOIK01000017.1"/>
</dbReference>
<dbReference type="AlphaFoldDB" id="L9ZSR6"/>
<dbReference type="PATRIC" id="fig|1227494.3.peg.1291"/>
<protein>
    <submittedName>
        <fullName evidence="2">Uncharacterized protein</fullName>
    </submittedName>
</protein>
<gene>
    <name evidence="2" type="ORF">C485_06450</name>
</gene>
<organism evidence="2 3">
    <name type="scientific">Natrinema altunense (strain JCM 12890 / CGMCC 1.3731 / AJ2)</name>
    <dbReference type="NCBI Taxonomy" id="1227494"/>
    <lineage>
        <taxon>Archaea</taxon>
        <taxon>Methanobacteriati</taxon>
        <taxon>Methanobacteriota</taxon>
        <taxon>Stenosarchaea group</taxon>
        <taxon>Halobacteria</taxon>
        <taxon>Halobacteriales</taxon>
        <taxon>Natrialbaceae</taxon>
        <taxon>Natrinema</taxon>
    </lineage>
</organism>
<comment type="caution">
    <text evidence="2">The sequence shown here is derived from an EMBL/GenBank/DDBJ whole genome shotgun (WGS) entry which is preliminary data.</text>
</comment>
<evidence type="ECO:0000313" key="3">
    <source>
        <dbReference type="Proteomes" id="UP000011511"/>
    </source>
</evidence>
<proteinExistence type="predicted"/>
<sequence length="58" mass="6048">MRSGRDGDPDDDSPPPECPRCGTPIGFLTVSGPMTASASPCGCTVPPKLVHRDNYSSN</sequence>
<dbReference type="EMBL" id="AOIK01000017">
    <property type="protein sequence ID" value="ELY88577.1"/>
    <property type="molecule type" value="Genomic_DNA"/>
</dbReference>
<accession>L9ZSR6</accession>